<feature type="coiled-coil region" evidence="8">
    <location>
        <begin position="92"/>
        <end position="126"/>
    </location>
</feature>
<reference evidence="10 11" key="1">
    <citation type="submission" date="2021-10" db="EMBL/GenBank/DDBJ databases">
        <title>Anaerobic single-cell dispensing facilitates the cultivation of human gut bacteria.</title>
        <authorList>
            <person name="Afrizal A."/>
        </authorList>
    </citation>
    <scope>NUCLEOTIDE SEQUENCE [LARGE SCALE GENOMIC DNA]</scope>
    <source>
        <strain evidence="10 11">CLA-AA-H232</strain>
    </source>
</reference>
<evidence type="ECO:0000256" key="9">
    <source>
        <dbReference type="SAM" id="Phobius"/>
    </source>
</evidence>
<dbReference type="RefSeq" id="WP_117967777.1">
    <property type="nucleotide sequence ID" value="NZ_JAJEQM010000012.1"/>
</dbReference>
<keyword evidence="11" id="KW-1185">Reference proteome</keyword>
<comment type="caution">
    <text evidence="10">The sequence shown here is derived from an EMBL/GenBank/DDBJ whole genome shotgun (WGS) entry which is preliminary data.</text>
</comment>
<keyword evidence="4 9" id="KW-0812">Transmembrane</keyword>
<dbReference type="PANTHER" id="PTHR11629">
    <property type="entry name" value="VACUOLAR PROTON ATPASES"/>
    <property type="match status" value="1"/>
</dbReference>
<name>A0AAE3DZX7_9FIRM</name>
<evidence type="ECO:0000256" key="7">
    <source>
        <dbReference type="ARBA" id="ARBA00023136"/>
    </source>
</evidence>
<keyword evidence="3" id="KW-0813">Transport</keyword>
<dbReference type="PANTHER" id="PTHR11629:SF63">
    <property type="entry name" value="V-TYPE PROTON ATPASE SUBUNIT A"/>
    <property type="match status" value="1"/>
</dbReference>
<evidence type="ECO:0000256" key="1">
    <source>
        <dbReference type="ARBA" id="ARBA00004141"/>
    </source>
</evidence>
<feature type="transmembrane region" description="Helical" evidence="9">
    <location>
        <begin position="387"/>
        <end position="410"/>
    </location>
</feature>
<comment type="subcellular location">
    <subcellularLocation>
        <location evidence="1">Membrane</location>
        <topology evidence="1">Multi-pass membrane protein</topology>
    </subcellularLocation>
</comment>
<gene>
    <name evidence="10" type="ORF">LKE05_09175</name>
</gene>
<evidence type="ECO:0008006" key="12">
    <source>
        <dbReference type="Google" id="ProtNLM"/>
    </source>
</evidence>
<dbReference type="InterPro" id="IPR002490">
    <property type="entry name" value="V-ATPase_116kDa_su"/>
</dbReference>
<evidence type="ECO:0000256" key="5">
    <source>
        <dbReference type="ARBA" id="ARBA00022989"/>
    </source>
</evidence>
<feature type="transmembrane region" description="Helical" evidence="9">
    <location>
        <begin position="355"/>
        <end position="380"/>
    </location>
</feature>
<dbReference type="EMBL" id="JAJEQM010000012">
    <property type="protein sequence ID" value="MCC2210956.1"/>
    <property type="molecule type" value="Genomic_DNA"/>
</dbReference>
<feature type="transmembrane region" description="Helical" evidence="9">
    <location>
        <begin position="581"/>
        <end position="607"/>
    </location>
</feature>
<keyword evidence="8" id="KW-0175">Coiled coil</keyword>
<dbReference type="Proteomes" id="UP001198242">
    <property type="component" value="Unassembled WGS sequence"/>
</dbReference>
<dbReference type="AlphaFoldDB" id="A0AAE3DZX7"/>
<accession>A0AAE3DZX7</accession>
<dbReference type="GO" id="GO:0033179">
    <property type="term" value="C:proton-transporting V-type ATPase, V0 domain"/>
    <property type="evidence" value="ECO:0007669"/>
    <property type="project" value="InterPro"/>
</dbReference>
<evidence type="ECO:0000256" key="2">
    <source>
        <dbReference type="ARBA" id="ARBA00009904"/>
    </source>
</evidence>
<keyword evidence="5 9" id="KW-1133">Transmembrane helix</keyword>
<feature type="transmembrane region" description="Helical" evidence="9">
    <location>
        <begin position="466"/>
        <end position="486"/>
    </location>
</feature>
<evidence type="ECO:0000256" key="4">
    <source>
        <dbReference type="ARBA" id="ARBA00022692"/>
    </source>
</evidence>
<proteinExistence type="inferred from homology"/>
<dbReference type="GO" id="GO:0007035">
    <property type="term" value="P:vacuolar acidification"/>
    <property type="evidence" value="ECO:0007669"/>
    <property type="project" value="TreeGrafter"/>
</dbReference>
<evidence type="ECO:0000313" key="10">
    <source>
        <dbReference type="EMBL" id="MCC2210956.1"/>
    </source>
</evidence>
<dbReference type="GO" id="GO:0046961">
    <property type="term" value="F:proton-transporting ATPase activity, rotational mechanism"/>
    <property type="evidence" value="ECO:0007669"/>
    <property type="project" value="InterPro"/>
</dbReference>
<evidence type="ECO:0000313" key="11">
    <source>
        <dbReference type="Proteomes" id="UP001198242"/>
    </source>
</evidence>
<keyword evidence="6" id="KW-0406">Ion transport</keyword>
<evidence type="ECO:0000256" key="8">
    <source>
        <dbReference type="SAM" id="Coils"/>
    </source>
</evidence>
<organism evidence="10 11">
    <name type="scientific">Hominilimicola fabiformis</name>
    <dbReference type="NCBI Taxonomy" id="2885356"/>
    <lineage>
        <taxon>Bacteria</taxon>
        <taxon>Bacillati</taxon>
        <taxon>Bacillota</taxon>
        <taxon>Clostridia</taxon>
        <taxon>Eubacteriales</taxon>
        <taxon>Oscillospiraceae</taxon>
        <taxon>Hominilimicola</taxon>
    </lineage>
</organism>
<evidence type="ECO:0000256" key="3">
    <source>
        <dbReference type="ARBA" id="ARBA00022448"/>
    </source>
</evidence>
<feature type="coiled-coil region" evidence="8">
    <location>
        <begin position="218"/>
        <end position="245"/>
    </location>
</feature>
<evidence type="ECO:0000256" key="6">
    <source>
        <dbReference type="ARBA" id="ARBA00023065"/>
    </source>
</evidence>
<dbReference type="Pfam" id="PF01496">
    <property type="entry name" value="V_ATPase_I"/>
    <property type="match status" value="1"/>
</dbReference>
<keyword evidence="7 9" id="KW-0472">Membrane</keyword>
<feature type="transmembrane region" description="Helical" evidence="9">
    <location>
        <begin position="430"/>
        <end position="454"/>
    </location>
</feature>
<feature type="transmembrane region" description="Helical" evidence="9">
    <location>
        <begin position="555"/>
        <end position="575"/>
    </location>
</feature>
<dbReference type="GO" id="GO:0016471">
    <property type="term" value="C:vacuolar proton-transporting V-type ATPase complex"/>
    <property type="evidence" value="ECO:0007669"/>
    <property type="project" value="TreeGrafter"/>
</dbReference>
<feature type="transmembrane region" description="Helical" evidence="9">
    <location>
        <begin position="492"/>
        <end position="513"/>
    </location>
</feature>
<sequence>MAIVKMKAVTIAAQISEFDTVVEKYVYGRDIHLENAMSVISNRGKLKNFEENNEYDIVAKNALSIMNLANYTVNKKLIAPESVKLGDMQNFIDGINERIEEERNQSDELSERIKANEAAVEQLNLMLSMDVDLSKIFKFEFIRCRFGHIPKTGYKTLITYLDNLETFFIKTAEDATDVWGFYFAPLLKERKIEEVFNSLYFEPMDISEDYVGTPLEIKRGLLNQNQKLKQQIEELSAKTAEMISSSADKLCGIYNLAKKRHQFSEVRRNAIHGDMFFYIVGWMDEKSAKSLEKEINGSDDVVMFYMEDAEDVKDIQPPTKLKNNPVFKPFEMFVKMYGLPSYTEIDPTGILAVTYILFFGIMFGDVGQSLVLAIAGFIVYKVKKWDLGGIVGMVGISGVIFGFIYGSFFGNEEIIPELFHTTALNPMNEIALMLGGTIGMGVLIIIFGMVLNVINALKSKELGEALFGHNGVAGLVFYIGALLLAGNLFLKWGIPTFVFVAIIILAVLCMYLCEPLGKLVEGKKDWLPRNGMFFVENLFEMFEVILSFFTNTISFLRIGAFAIVHVGMMMVVAILSQSGGVGGVIVQVIGNVLVMVLEGLIVGIQVLRLEYYEMFSRYFSGRGKEFMSLRDK</sequence>
<protein>
    <recommendedName>
        <fullName evidence="12">V-type ATP synthase subunit I</fullName>
    </recommendedName>
</protein>
<dbReference type="GO" id="GO:0051117">
    <property type="term" value="F:ATPase binding"/>
    <property type="evidence" value="ECO:0007669"/>
    <property type="project" value="TreeGrafter"/>
</dbReference>
<comment type="similarity">
    <text evidence="2">Belongs to the V-ATPase 116 kDa subunit family.</text>
</comment>